<organism evidence="2 3">
    <name type="scientific">Heracleum sosnowskyi</name>
    <dbReference type="NCBI Taxonomy" id="360622"/>
    <lineage>
        <taxon>Eukaryota</taxon>
        <taxon>Viridiplantae</taxon>
        <taxon>Streptophyta</taxon>
        <taxon>Embryophyta</taxon>
        <taxon>Tracheophyta</taxon>
        <taxon>Spermatophyta</taxon>
        <taxon>Magnoliopsida</taxon>
        <taxon>eudicotyledons</taxon>
        <taxon>Gunneridae</taxon>
        <taxon>Pentapetalae</taxon>
        <taxon>asterids</taxon>
        <taxon>campanulids</taxon>
        <taxon>Apiales</taxon>
        <taxon>Apiaceae</taxon>
        <taxon>Apioideae</taxon>
        <taxon>apioid superclade</taxon>
        <taxon>Tordylieae</taxon>
        <taxon>Tordyliinae</taxon>
        <taxon>Heracleum</taxon>
    </lineage>
</organism>
<dbReference type="PANTHER" id="PTHR45749">
    <property type="match status" value="1"/>
</dbReference>
<reference evidence="2" key="1">
    <citation type="submission" date="2023-02" db="EMBL/GenBank/DDBJ databases">
        <title>Genome of toxic invasive species Heracleum sosnowskyi carries increased number of genes despite the absence of recent whole-genome duplications.</title>
        <authorList>
            <person name="Schelkunov M."/>
            <person name="Shtratnikova V."/>
            <person name="Makarenko M."/>
            <person name="Klepikova A."/>
            <person name="Omelchenko D."/>
            <person name="Novikova G."/>
            <person name="Obukhova E."/>
            <person name="Bogdanov V."/>
            <person name="Penin A."/>
            <person name="Logacheva M."/>
        </authorList>
    </citation>
    <scope>NUCLEOTIDE SEQUENCE</scope>
    <source>
        <strain evidence="2">Hsosn_3</strain>
        <tissue evidence="2">Leaf</tissue>
    </source>
</reference>
<dbReference type="PANTHER" id="PTHR45749:SF34">
    <property type="entry name" value="ZINC FINGER MYM-TYPE PROTEIN 1-LIKE"/>
    <property type="match status" value="1"/>
</dbReference>
<proteinExistence type="predicted"/>
<evidence type="ECO:0000259" key="1">
    <source>
        <dbReference type="SMART" id="SM00597"/>
    </source>
</evidence>
<dbReference type="SMART" id="SM00597">
    <property type="entry name" value="ZnF_TTF"/>
    <property type="match status" value="1"/>
</dbReference>
<dbReference type="Proteomes" id="UP001237642">
    <property type="component" value="Unassembled WGS sequence"/>
</dbReference>
<dbReference type="EMBL" id="JAUIZM010000004">
    <property type="protein sequence ID" value="KAK1388696.1"/>
    <property type="molecule type" value="Genomic_DNA"/>
</dbReference>
<protein>
    <submittedName>
        <fullName evidence="2">Zinc finger MYM-type protein 1-like</fullName>
    </submittedName>
</protein>
<evidence type="ECO:0000313" key="2">
    <source>
        <dbReference type="EMBL" id="KAK1388696.1"/>
    </source>
</evidence>
<gene>
    <name evidence="2" type="ORF">POM88_016874</name>
</gene>
<feature type="domain" description="TTF-type" evidence="1">
    <location>
        <begin position="94"/>
        <end position="188"/>
    </location>
</feature>
<dbReference type="InterPro" id="IPR006580">
    <property type="entry name" value="Znf_TTF"/>
</dbReference>
<keyword evidence="3" id="KW-1185">Reference proteome</keyword>
<accession>A0AAD8MXD8</accession>
<name>A0AAD8MXD8_9APIA</name>
<sequence>MERFFKRKLSSTLDDTSNVGEQSLRENVNTVQPSYSPVMPKKIDLKDLPWDPFDRKRIIEYHPDQRDEIRRAYLIRGPCQPLGHEFPKTKIGNKDRRFNPEWYEKYKNWLEYSLKADKAYCLYCYLFRDHFGRQGGSDAFVVDGFCGWNKTERLGSHVGEVNSFHHKALKKCDDLQRQKQSISVAFHKQSDIVKNEHRIRLNASIDVSRFLLNSALPFRGHDESEKSLHRGNFLEMIKYTQNQNEMIRKVTLKNAPWNNQMVSPKIQKDICHCFAQEILKSIMKEIGDDVFALLVDESSDVSKKEQMAVVLRYVDDTSGVVKERFVGLVHVKETSSLTLKSAIDNLFAEFGLSLKQVRGQGYDGASNMRAIEKEALAEVTNEDVIDRFQKMKTRREQI</sequence>
<comment type="caution">
    <text evidence="2">The sequence shown here is derived from an EMBL/GenBank/DDBJ whole genome shotgun (WGS) entry which is preliminary data.</text>
</comment>
<dbReference type="Pfam" id="PF14291">
    <property type="entry name" value="DUF4371"/>
    <property type="match status" value="1"/>
</dbReference>
<dbReference type="AlphaFoldDB" id="A0AAD8MXD8"/>
<reference evidence="2" key="2">
    <citation type="submission" date="2023-05" db="EMBL/GenBank/DDBJ databases">
        <authorList>
            <person name="Schelkunov M.I."/>
        </authorList>
    </citation>
    <scope>NUCLEOTIDE SEQUENCE</scope>
    <source>
        <strain evidence="2">Hsosn_3</strain>
        <tissue evidence="2">Leaf</tissue>
    </source>
</reference>
<dbReference type="InterPro" id="IPR025398">
    <property type="entry name" value="DUF4371"/>
</dbReference>
<evidence type="ECO:0000313" key="3">
    <source>
        <dbReference type="Proteomes" id="UP001237642"/>
    </source>
</evidence>